<dbReference type="Proteomes" id="UP000590412">
    <property type="component" value="Unassembled WGS sequence"/>
</dbReference>
<sequence>MSNIQVVVRCRGRNQQEVAARSPIVLDLTDDTYSITEPYVSINHPSSSSNNVLGKTINSSDITTNASKRAYKFDQVYGSQADQGLVYSHVALPLLSNFLEGTNVSIMAYGQTGTGKTYTMCGFNNSNKMDELPLPEVAGIIPRTLFELFEKLEYMGDDYMVKVSYLEIYNEELTDLLSNHSKKLRIHERVNSLSNVGASRKSISIQNLSELCINNYAEGIKLLKMGFNKKKTATTNMNETSSRSHTIFSIQLYRKDTNDASIYRVSKMNLVDLAGSENISRSGSIVKEAGGINQSLLTLGRVINALNDSKLSQHIPYRESKLTHILQDSLGGGTKTTLIATVSPAQINAMETCSTLDYASKAKNIKNTPQNGHDSEIILKKILVKNLTSEISQLNSDLMATRHKNGIYLDQKSYKNLLLETESLKTQLKESSLRTESLSKKCDVLEQSNIQCKEELSKVLSQNEVISNKVCIIESKLRDSNLQLSHKDAKIDSLTAKLKSVLEKSTNSATMLTSLLSNHLNASVNLLSDTIDMQSNSIAVNAMDEFQKKFQRDLQSFKEDLRSNLQLHNASIQDKVNGDLKPTFDSLSESMTNLYSLHKRSHSNMREVLTGLKVANGKLARYLNEDCLIGIEETIRKKHEKVLQNNFTTFCDNIKSMISNEIEKSILNAVKTTGAATHDELTKQRAQVATFTRSWKSQIDEIVPNIEKELRDSNQVFENSSDKLRALYAKGSQSVESISRETLNFPLDKLPDSSELSTISNTIKSSNDTISQKLQDISSNLTQIQQFDAKSAFEISPLKSKLDQSPSGDSYMNQKSLHPMRRRALSLSPVKSSRASTPSKIPTIKRSNTNVTDDDRPKRRKIFSSLSNVL</sequence>
<keyword evidence="3 10" id="KW-0493">Microtubule</keyword>
<dbReference type="SUPFAM" id="SSF52540">
    <property type="entry name" value="P-loop containing nucleoside triphosphate hydrolases"/>
    <property type="match status" value="1"/>
</dbReference>
<evidence type="ECO:0000256" key="4">
    <source>
        <dbReference type="ARBA" id="ARBA00022741"/>
    </source>
</evidence>
<keyword evidence="2" id="KW-0963">Cytoplasm</keyword>
<evidence type="ECO:0000256" key="11">
    <source>
        <dbReference type="SAM" id="MobiDB-lite"/>
    </source>
</evidence>
<evidence type="ECO:0000313" key="13">
    <source>
        <dbReference type="EMBL" id="KAF6058715.1"/>
    </source>
</evidence>
<accession>A0A8X7NQ48</accession>
<dbReference type="InterPro" id="IPR036961">
    <property type="entry name" value="Kinesin_motor_dom_sf"/>
</dbReference>
<evidence type="ECO:0000256" key="5">
    <source>
        <dbReference type="ARBA" id="ARBA00022840"/>
    </source>
</evidence>
<dbReference type="PANTHER" id="PTHR47970">
    <property type="entry name" value="KINESIN-LIKE PROTEIN KIF11"/>
    <property type="match status" value="1"/>
</dbReference>
<dbReference type="PANTHER" id="PTHR47970:SF12">
    <property type="entry name" value="KINESIN FAMILY MEMBER 11"/>
    <property type="match status" value="1"/>
</dbReference>
<feature type="compositionally biased region" description="Polar residues" evidence="11">
    <location>
        <begin position="829"/>
        <end position="851"/>
    </location>
</feature>
<protein>
    <recommendedName>
        <fullName evidence="10">Kinesin-like protein</fullName>
    </recommendedName>
</protein>
<dbReference type="EMBL" id="JABWAB010000001">
    <property type="protein sequence ID" value="KAF6058715.1"/>
    <property type="molecule type" value="Genomic_DNA"/>
</dbReference>
<dbReference type="GO" id="GO:0000073">
    <property type="term" value="P:initial mitotic spindle pole body separation"/>
    <property type="evidence" value="ECO:0007669"/>
    <property type="project" value="TreeGrafter"/>
</dbReference>
<evidence type="ECO:0000256" key="1">
    <source>
        <dbReference type="ARBA" id="ARBA00004245"/>
    </source>
</evidence>
<dbReference type="Gene3D" id="3.40.850.10">
    <property type="entry name" value="Kinesin motor domain"/>
    <property type="match status" value="1"/>
</dbReference>
<evidence type="ECO:0000256" key="7">
    <source>
        <dbReference type="ARBA" id="ARBA00023212"/>
    </source>
</evidence>
<keyword evidence="4 9" id="KW-0547">Nucleotide-binding</keyword>
<dbReference type="OrthoDB" id="3176171at2759"/>
<evidence type="ECO:0000313" key="14">
    <source>
        <dbReference type="Proteomes" id="UP000590412"/>
    </source>
</evidence>
<evidence type="ECO:0000256" key="10">
    <source>
        <dbReference type="RuleBase" id="RU000394"/>
    </source>
</evidence>
<dbReference type="GO" id="GO:0007018">
    <property type="term" value="P:microtubule-based movement"/>
    <property type="evidence" value="ECO:0007669"/>
    <property type="project" value="InterPro"/>
</dbReference>
<dbReference type="PROSITE" id="PS50067">
    <property type="entry name" value="KINESIN_MOTOR_2"/>
    <property type="match status" value="1"/>
</dbReference>
<dbReference type="InterPro" id="IPR047149">
    <property type="entry name" value="KIF11-like"/>
</dbReference>
<dbReference type="GO" id="GO:0008017">
    <property type="term" value="F:microtubule binding"/>
    <property type="evidence" value="ECO:0007669"/>
    <property type="project" value="InterPro"/>
</dbReference>
<keyword evidence="7" id="KW-0206">Cytoskeleton</keyword>
<gene>
    <name evidence="13" type="ORF">FOB60_000297</name>
</gene>
<feature type="compositionally biased region" description="Polar residues" evidence="11">
    <location>
        <begin position="803"/>
        <end position="816"/>
    </location>
</feature>
<proteinExistence type="inferred from homology"/>
<feature type="region of interest" description="Disordered" evidence="11">
    <location>
        <begin position="798"/>
        <end position="859"/>
    </location>
</feature>
<keyword evidence="5 9" id="KW-0067">ATP-binding</keyword>
<dbReference type="GO" id="GO:0005524">
    <property type="term" value="F:ATP binding"/>
    <property type="evidence" value="ECO:0007669"/>
    <property type="project" value="UniProtKB-UniRule"/>
</dbReference>
<dbReference type="FunFam" id="3.40.850.10:FF:000019">
    <property type="entry name" value="Kinesin-like protein KIN-5D"/>
    <property type="match status" value="1"/>
</dbReference>
<name>A0A8X7NQ48_CANPA</name>
<dbReference type="InterPro" id="IPR019821">
    <property type="entry name" value="Kinesin_motor_CS"/>
</dbReference>
<evidence type="ECO:0000256" key="3">
    <source>
        <dbReference type="ARBA" id="ARBA00022701"/>
    </source>
</evidence>
<dbReference type="GO" id="GO:0005876">
    <property type="term" value="C:spindle microtubule"/>
    <property type="evidence" value="ECO:0007669"/>
    <property type="project" value="TreeGrafter"/>
</dbReference>
<comment type="caution">
    <text evidence="13">The sequence shown here is derived from an EMBL/GenBank/DDBJ whole genome shotgun (WGS) entry which is preliminary data.</text>
</comment>
<keyword evidence="6 9" id="KW-0505">Motor protein</keyword>
<comment type="similarity">
    <text evidence="8">Belongs to the TRAFAC class myosin-kinesin ATPase superfamily. Kinesin family. KIN-5/BimC subfamily.</text>
</comment>
<dbReference type="InterPro" id="IPR001752">
    <property type="entry name" value="Kinesin_motor_dom"/>
</dbReference>
<dbReference type="GO" id="GO:0072686">
    <property type="term" value="C:mitotic spindle"/>
    <property type="evidence" value="ECO:0007669"/>
    <property type="project" value="TreeGrafter"/>
</dbReference>
<evidence type="ECO:0000256" key="8">
    <source>
        <dbReference type="ARBA" id="ARBA00034704"/>
    </source>
</evidence>
<feature type="domain" description="Kinesin motor" evidence="12">
    <location>
        <begin position="3"/>
        <end position="365"/>
    </location>
</feature>
<dbReference type="InterPro" id="IPR027417">
    <property type="entry name" value="P-loop_NTPase"/>
</dbReference>
<comment type="subcellular location">
    <subcellularLocation>
        <location evidence="1">Cytoplasm</location>
        <location evidence="1">Cytoskeleton</location>
    </subcellularLocation>
</comment>
<feature type="binding site" evidence="9">
    <location>
        <begin position="110"/>
        <end position="117"/>
    </location>
    <ligand>
        <name>ATP</name>
        <dbReference type="ChEBI" id="CHEBI:30616"/>
    </ligand>
</feature>
<dbReference type="SMART" id="SM00129">
    <property type="entry name" value="KISc"/>
    <property type="match status" value="1"/>
</dbReference>
<dbReference type="Pfam" id="PF00225">
    <property type="entry name" value="Kinesin"/>
    <property type="match status" value="1"/>
</dbReference>
<dbReference type="AlphaFoldDB" id="A0A8X7NQ48"/>
<evidence type="ECO:0000256" key="2">
    <source>
        <dbReference type="ARBA" id="ARBA00022490"/>
    </source>
</evidence>
<evidence type="ECO:0000259" key="12">
    <source>
        <dbReference type="PROSITE" id="PS50067"/>
    </source>
</evidence>
<evidence type="ECO:0000256" key="9">
    <source>
        <dbReference type="PROSITE-ProRule" id="PRU00283"/>
    </source>
</evidence>
<dbReference type="PRINTS" id="PR00380">
    <property type="entry name" value="KINESINHEAVY"/>
</dbReference>
<organism evidence="13 14">
    <name type="scientific">Candida parapsilosis</name>
    <name type="common">Yeast</name>
    <dbReference type="NCBI Taxonomy" id="5480"/>
    <lineage>
        <taxon>Eukaryota</taxon>
        <taxon>Fungi</taxon>
        <taxon>Dikarya</taxon>
        <taxon>Ascomycota</taxon>
        <taxon>Saccharomycotina</taxon>
        <taxon>Pichiomycetes</taxon>
        <taxon>Debaryomycetaceae</taxon>
        <taxon>Candida/Lodderomyces clade</taxon>
        <taxon>Candida</taxon>
    </lineage>
</organism>
<reference evidence="13" key="1">
    <citation type="submission" date="2020-03" db="EMBL/GenBank/DDBJ databases">
        <title>FDA dAtabase for Regulatory Grade micrObial Sequences (FDA-ARGOS): Supporting development and validation of Infectious Disease Dx tests.</title>
        <authorList>
            <person name="Campos J."/>
            <person name="Goldberg B."/>
            <person name="Tallon L."/>
            <person name="Sadzewicz L."/>
            <person name="Vavikolanu K."/>
            <person name="Mehta A."/>
            <person name="Aluvathingal J."/>
            <person name="Nadendla S."/>
            <person name="Nandy P."/>
            <person name="Geyer C."/>
            <person name="Yan Y."/>
            <person name="Sichtig H."/>
        </authorList>
    </citation>
    <scope>NUCLEOTIDE SEQUENCE [LARGE SCALE GENOMIC DNA]</scope>
    <source>
        <strain evidence="13">FDAARGOS_652</strain>
    </source>
</reference>
<dbReference type="GO" id="GO:0008574">
    <property type="term" value="F:plus-end-directed microtubule motor activity"/>
    <property type="evidence" value="ECO:0007669"/>
    <property type="project" value="TreeGrafter"/>
</dbReference>
<evidence type="ECO:0000256" key="6">
    <source>
        <dbReference type="ARBA" id="ARBA00023175"/>
    </source>
</evidence>
<dbReference type="GO" id="GO:0005634">
    <property type="term" value="C:nucleus"/>
    <property type="evidence" value="ECO:0007669"/>
    <property type="project" value="TreeGrafter"/>
</dbReference>
<dbReference type="PROSITE" id="PS00411">
    <property type="entry name" value="KINESIN_MOTOR_1"/>
    <property type="match status" value="1"/>
</dbReference>